<dbReference type="Pfam" id="PF23636">
    <property type="entry name" value="DUF7144"/>
    <property type="match status" value="1"/>
</dbReference>
<keyword evidence="1" id="KW-1133">Transmembrane helix</keyword>
<evidence type="ECO:0000313" key="4">
    <source>
        <dbReference type="Proteomes" id="UP000198683"/>
    </source>
</evidence>
<dbReference type="OrthoDB" id="4482242at2"/>
<keyword evidence="1" id="KW-0812">Transmembrane</keyword>
<accession>A0A1G9JU58</accession>
<name>A0A1G9JU58_9ACTN</name>
<keyword evidence="4" id="KW-1185">Reference proteome</keyword>
<dbReference type="AlphaFoldDB" id="A0A1G9JU58"/>
<dbReference type="STRING" id="683260.SAMN05421874_12116"/>
<sequence length="134" mass="14700">MAYHHARPVTGWVGWIWFGGMMMILAGLFNIITGLAAIFANRVYVATPARLLLFDISTWGWVHLVLGILVLATGIAIMAGQLWARVVGAVLVMLNALTQLTWIAVNPWWSLAVIALDVVVLYALIVHGREAEAH</sequence>
<organism evidence="3 4">
    <name type="scientific">Nonomuraea maritima</name>
    <dbReference type="NCBI Taxonomy" id="683260"/>
    <lineage>
        <taxon>Bacteria</taxon>
        <taxon>Bacillati</taxon>
        <taxon>Actinomycetota</taxon>
        <taxon>Actinomycetes</taxon>
        <taxon>Streptosporangiales</taxon>
        <taxon>Streptosporangiaceae</taxon>
        <taxon>Nonomuraea</taxon>
    </lineage>
</organism>
<proteinExistence type="predicted"/>
<evidence type="ECO:0000313" key="3">
    <source>
        <dbReference type="EMBL" id="SDL41067.1"/>
    </source>
</evidence>
<dbReference type="EMBL" id="FNFB01000021">
    <property type="protein sequence ID" value="SDL41067.1"/>
    <property type="molecule type" value="Genomic_DNA"/>
</dbReference>
<feature type="domain" description="DUF7144" evidence="2">
    <location>
        <begin position="15"/>
        <end position="129"/>
    </location>
</feature>
<keyword evidence="1" id="KW-0472">Membrane</keyword>
<dbReference type="InterPro" id="IPR055568">
    <property type="entry name" value="DUF7144"/>
</dbReference>
<dbReference type="Proteomes" id="UP000198683">
    <property type="component" value="Unassembled WGS sequence"/>
</dbReference>
<gene>
    <name evidence="3" type="ORF">SAMN05421874_12116</name>
</gene>
<reference evidence="3 4" key="1">
    <citation type="submission" date="2016-10" db="EMBL/GenBank/DDBJ databases">
        <authorList>
            <person name="de Groot N.N."/>
        </authorList>
    </citation>
    <scope>NUCLEOTIDE SEQUENCE [LARGE SCALE GENOMIC DNA]</scope>
    <source>
        <strain evidence="3 4">CGMCC 4.5681</strain>
    </source>
</reference>
<feature type="transmembrane region" description="Helical" evidence="1">
    <location>
        <begin position="12"/>
        <end position="39"/>
    </location>
</feature>
<evidence type="ECO:0000256" key="1">
    <source>
        <dbReference type="SAM" id="Phobius"/>
    </source>
</evidence>
<dbReference type="RefSeq" id="WP_090770515.1">
    <property type="nucleotide sequence ID" value="NZ_FNFB01000021.1"/>
</dbReference>
<feature type="transmembrane region" description="Helical" evidence="1">
    <location>
        <begin position="108"/>
        <end position="126"/>
    </location>
</feature>
<feature type="transmembrane region" description="Helical" evidence="1">
    <location>
        <begin position="59"/>
        <end position="77"/>
    </location>
</feature>
<protein>
    <recommendedName>
        <fullName evidence="2">DUF7144 domain-containing protein</fullName>
    </recommendedName>
</protein>
<evidence type="ECO:0000259" key="2">
    <source>
        <dbReference type="Pfam" id="PF23636"/>
    </source>
</evidence>